<name>A0ABW0S059_9BURK</name>
<dbReference type="EMBL" id="JBHSMZ010000014">
    <property type="protein sequence ID" value="MFC5550308.1"/>
    <property type="molecule type" value="Genomic_DNA"/>
</dbReference>
<keyword evidence="3" id="KW-1185">Reference proteome</keyword>
<dbReference type="Proteomes" id="UP001596086">
    <property type="component" value="Unassembled WGS sequence"/>
</dbReference>
<sequence>MTKDEWIGIAANRYSDHLGDEAQACAERLYKTMVEEADNDEWADDPDGAAREDMSDWDWDQLNRGAEDA</sequence>
<reference evidence="3" key="1">
    <citation type="journal article" date="2019" name="Int. J. Syst. Evol. Microbiol.">
        <title>The Global Catalogue of Microorganisms (GCM) 10K type strain sequencing project: providing services to taxonomists for standard genome sequencing and annotation.</title>
        <authorList>
            <consortium name="The Broad Institute Genomics Platform"/>
            <consortium name="The Broad Institute Genome Sequencing Center for Infectious Disease"/>
            <person name="Wu L."/>
            <person name="Ma J."/>
        </authorList>
    </citation>
    <scope>NUCLEOTIDE SEQUENCE [LARGE SCALE GENOMIC DNA]</scope>
    <source>
        <strain evidence="3">CGMCC 4.5798</strain>
    </source>
</reference>
<dbReference type="RefSeq" id="WP_379772706.1">
    <property type="nucleotide sequence ID" value="NZ_JBHSMZ010000014.1"/>
</dbReference>
<protein>
    <submittedName>
        <fullName evidence="2">Uncharacterized protein</fullName>
    </submittedName>
</protein>
<accession>A0ABW0S059</accession>
<evidence type="ECO:0000313" key="3">
    <source>
        <dbReference type="Proteomes" id="UP001596086"/>
    </source>
</evidence>
<feature type="region of interest" description="Disordered" evidence="1">
    <location>
        <begin position="38"/>
        <end position="69"/>
    </location>
</feature>
<evidence type="ECO:0000313" key="2">
    <source>
        <dbReference type="EMBL" id="MFC5550308.1"/>
    </source>
</evidence>
<comment type="caution">
    <text evidence="2">The sequence shown here is derived from an EMBL/GenBank/DDBJ whole genome shotgun (WGS) entry which is preliminary data.</text>
</comment>
<feature type="compositionally biased region" description="Acidic residues" evidence="1">
    <location>
        <begin position="38"/>
        <end position="47"/>
    </location>
</feature>
<evidence type="ECO:0000256" key="1">
    <source>
        <dbReference type="SAM" id="MobiDB-lite"/>
    </source>
</evidence>
<organism evidence="2 3">
    <name type="scientific">Massilia aerilata</name>
    <dbReference type="NCBI Taxonomy" id="453817"/>
    <lineage>
        <taxon>Bacteria</taxon>
        <taxon>Pseudomonadati</taxon>
        <taxon>Pseudomonadota</taxon>
        <taxon>Betaproteobacteria</taxon>
        <taxon>Burkholderiales</taxon>
        <taxon>Oxalobacteraceae</taxon>
        <taxon>Telluria group</taxon>
        <taxon>Massilia</taxon>
    </lineage>
</organism>
<gene>
    <name evidence="2" type="ORF">ACFPO9_17465</name>
</gene>
<proteinExistence type="predicted"/>